<dbReference type="EMBL" id="JARGDH010000001">
    <property type="protein sequence ID" value="KAL0280722.1"/>
    <property type="molecule type" value="Genomic_DNA"/>
</dbReference>
<sequence>MSCGLGRKTAYWRRSWGKVMPRNERNWETTLRVIKRKQVLFHNYTDERRQAMQCVILNRKSAKRKCP</sequence>
<comment type="caution">
    <text evidence="1">The sequence shown here is derived from an EMBL/GenBank/DDBJ whole genome shotgun (WGS) entry which is preliminary data.</text>
</comment>
<evidence type="ECO:0000313" key="1">
    <source>
        <dbReference type="EMBL" id="KAL0280722.1"/>
    </source>
</evidence>
<dbReference type="AlphaFoldDB" id="A0AAW2IEE0"/>
<accession>A0AAW2IEE0</accession>
<name>A0AAW2IEE0_9NEOP</name>
<reference evidence="1" key="1">
    <citation type="journal article" date="2024" name="Gigascience">
        <title>Chromosome-level genome of the poultry shaft louse Menopon gallinae provides insight into the host-switching and adaptive evolution of parasitic lice.</title>
        <authorList>
            <person name="Xu Y."/>
            <person name="Ma L."/>
            <person name="Liu S."/>
            <person name="Liang Y."/>
            <person name="Liu Q."/>
            <person name="He Z."/>
            <person name="Tian L."/>
            <person name="Duan Y."/>
            <person name="Cai W."/>
            <person name="Li H."/>
            <person name="Song F."/>
        </authorList>
    </citation>
    <scope>NUCLEOTIDE SEQUENCE</scope>
    <source>
        <strain evidence="1">Cailab_2023a</strain>
    </source>
</reference>
<evidence type="ECO:0008006" key="2">
    <source>
        <dbReference type="Google" id="ProtNLM"/>
    </source>
</evidence>
<proteinExistence type="predicted"/>
<protein>
    <recommendedName>
        <fullName evidence="2">Ribosomal protein S14</fullName>
    </recommendedName>
</protein>
<gene>
    <name evidence="1" type="ORF">PYX00_001939</name>
</gene>
<organism evidence="1">
    <name type="scientific">Menopon gallinae</name>
    <name type="common">poultry shaft louse</name>
    <dbReference type="NCBI Taxonomy" id="328185"/>
    <lineage>
        <taxon>Eukaryota</taxon>
        <taxon>Metazoa</taxon>
        <taxon>Ecdysozoa</taxon>
        <taxon>Arthropoda</taxon>
        <taxon>Hexapoda</taxon>
        <taxon>Insecta</taxon>
        <taxon>Pterygota</taxon>
        <taxon>Neoptera</taxon>
        <taxon>Paraneoptera</taxon>
        <taxon>Psocodea</taxon>
        <taxon>Troctomorpha</taxon>
        <taxon>Phthiraptera</taxon>
        <taxon>Amblycera</taxon>
        <taxon>Menoponidae</taxon>
        <taxon>Menopon</taxon>
    </lineage>
</organism>